<evidence type="ECO:0000313" key="1">
    <source>
        <dbReference type="EMBL" id="OBQ45533.1"/>
    </source>
</evidence>
<accession>A0A1B7X817</accession>
<evidence type="ECO:0000313" key="2">
    <source>
        <dbReference type="Proteomes" id="UP000092093"/>
    </source>
</evidence>
<name>A0A1B7X817_APHFL</name>
<proteinExistence type="predicted"/>
<reference evidence="1 2" key="1">
    <citation type="submission" date="2015-09" db="EMBL/GenBank/DDBJ databases">
        <title>Aphanizomenon flos-aquae WA102.</title>
        <authorList>
            <person name="Driscoll C."/>
        </authorList>
    </citation>
    <scope>NUCLEOTIDE SEQUENCE [LARGE SCALE GENOMIC DNA]</scope>
    <source>
        <strain evidence="1">WA102</strain>
    </source>
</reference>
<protein>
    <submittedName>
        <fullName evidence="1">Uncharacterized protein</fullName>
    </submittedName>
</protein>
<dbReference type="AlphaFoldDB" id="A0A1B7X817"/>
<dbReference type="EMBL" id="LJOW01000002">
    <property type="protein sequence ID" value="OBQ45533.1"/>
    <property type="molecule type" value="Genomic_DNA"/>
</dbReference>
<dbReference type="Proteomes" id="UP000092093">
    <property type="component" value="Unassembled WGS sequence"/>
</dbReference>
<sequence length="65" mass="7506">MGILENFENAWDIDFQEEPKAPEGWAAKNFSETVCENCTCKTESTPMKITDNMGREIFWDDMGRP</sequence>
<comment type="caution">
    <text evidence="1">The sequence shown here is derived from an EMBL/GenBank/DDBJ whole genome shotgun (WGS) entry which is preliminary data.</text>
</comment>
<organism evidence="1 2">
    <name type="scientific">Aphanizomenon flos-aquae WA102</name>
    <dbReference type="NCBI Taxonomy" id="1710896"/>
    <lineage>
        <taxon>Bacteria</taxon>
        <taxon>Bacillati</taxon>
        <taxon>Cyanobacteriota</taxon>
        <taxon>Cyanophyceae</taxon>
        <taxon>Nostocales</taxon>
        <taxon>Aphanizomenonaceae</taxon>
        <taxon>Aphanizomenon</taxon>
    </lineage>
</organism>
<gene>
    <name evidence="1" type="ORF">AN484_00735</name>
</gene>